<feature type="transmembrane region" description="Helical" evidence="1">
    <location>
        <begin position="39"/>
        <end position="60"/>
    </location>
</feature>
<gene>
    <name evidence="2" type="ORF">Sylvanvirus18_2</name>
</gene>
<sequence length="285" mass="31967">MAEFLDSDEPFDLYPGEEVHMFHTDTADDGEATQSKMTLWTVIWGALALIVIIFLALWAFSVYQRNRLMKFGQQVGQHIGQAVDQRMIQGSSAMTSPLMSSMPGPMSGPMSSTTFFPMGSSPSSSTMPAVSMDNPQHVLMVSSQPNTPMMTDLNSPVNNVSNSEFTNEVQHPRVHFYHHGYDNKDGEKLFNQYAKLQKRCQKEDFKSKFGHVRFNRLNVSKAPNMDLYKQIPVNGVQGAHKYPMVTFAKGGDYNENVLGMKGSKTKEMLQNLVNNMKLKAPQTPQ</sequence>
<dbReference type="EMBL" id="MK072524">
    <property type="protein sequence ID" value="AYV86999.1"/>
    <property type="molecule type" value="Genomic_DNA"/>
</dbReference>
<proteinExistence type="predicted"/>
<name>A0A3G5ALW8_9VIRU</name>
<keyword evidence="1" id="KW-0812">Transmembrane</keyword>
<reference evidence="2" key="1">
    <citation type="submission" date="2018-10" db="EMBL/GenBank/DDBJ databases">
        <title>Hidden diversity of soil giant viruses.</title>
        <authorList>
            <person name="Schulz F."/>
            <person name="Alteio L."/>
            <person name="Goudeau D."/>
            <person name="Ryan E.M."/>
            <person name="Malmstrom R.R."/>
            <person name="Blanchard J."/>
            <person name="Woyke T."/>
        </authorList>
    </citation>
    <scope>NUCLEOTIDE SEQUENCE</scope>
    <source>
        <strain evidence="2">SYV1</strain>
    </source>
</reference>
<evidence type="ECO:0000313" key="2">
    <source>
        <dbReference type="EMBL" id="AYV86999.1"/>
    </source>
</evidence>
<accession>A0A3G5ALW8</accession>
<organism evidence="2">
    <name type="scientific">Sylvanvirus sp</name>
    <dbReference type="NCBI Taxonomy" id="2487774"/>
    <lineage>
        <taxon>Viruses</taxon>
    </lineage>
</organism>
<evidence type="ECO:0000256" key="1">
    <source>
        <dbReference type="SAM" id="Phobius"/>
    </source>
</evidence>
<protein>
    <submittedName>
        <fullName evidence="2">Uncharacterized protein</fullName>
    </submittedName>
</protein>
<keyword evidence="1" id="KW-1133">Transmembrane helix</keyword>
<keyword evidence="1" id="KW-0472">Membrane</keyword>